<feature type="domain" description="NACHT" evidence="3">
    <location>
        <begin position="171"/>
        <end position="321"/>
    </location>
</feature>
<dbReference type="EMBL" id="PDNB01000476">
    <property type="protein sequence ID" value="PGG94981.1"/>
    <property type="molecule type" value="Genomic_DNA"/>
</dbReference>
<keyword evidence="2" id="KW-0472">Membrane</keyword>
<dbReference type="AlphaFoldDB" id="A0A2B7WEP4"/>
<reference evidence="4 5" key="1">
    <citation type="submission" date="2017-10" db="EMBL/GenBank/DDBJ databases">
        <title>Comparative genomics in systemic dimorphic fungi from Ajellomycetaceae.</title>
        <authorList>
            <person name="Munoz J.F."/>
            <person name="Mcewen J.G."/>
            <person name="Clay O.K."/>
            <person name="Cuomo C.A."/>
        </authorList>
    </citation>
    <scope>NUCLEOTIDE SEQUENCE [LARGE SCALE GENOMIC DNA]</scope>
    <source>
        <strain evidence="4 5">UAMH5409</strain>
    </source>
</reference>
<dbReference type="PANTHER" id="PTHR10039">
    <property type="entry name" value="AMELOGENIN"/>
    <property type="match status" value="1"/>
</dbReference>
<proteinExistence type="predicted"/>
<dbReference type="InterPro" id="IPR007111">
    <property type="entry name" value="NACHT_NTPase"/>
</dbReference>
<keyword evidence="1" id="KW-0677">Repeat</keyword>
<organism evidence="4 5">
    <name type="scientific">Helicocarpus griseus UAMH5409</name>
    <dbReference type="NCBI Taxonomy" id="1447875"/>
    <lineage>
        <taxon>Eukaryota</taxon>
        <taxon>Fungi</taxon>
        <taxon>Dikarya</taxon>
        <taxon>Ascomycota</taxon>
        <taxon>Pezizomycotina</taxon>
        <taxon>Eurotiomycetes</taxon>
        <taxon>Eurotiomycetidae</taxon>
        <taxon>Onygenales</taxon>
        <taxon>Ajellomycetaceae</taxon>
        <taxon>Helicocarpus</taxon>
    </lineage>
</organism>
<dbReference type="PANTHER" id="PTHR10039:SF14">
    <property type="entry name" value="NACHT DOMAIN-CONTAINING PROTEIN"/>
    <property type="match status" value="1"/>
</dbReference>
<feature type="transmembrane region" description="Helical" evidence="2">
    <location>
        <begin position="614"/>
        <end position="637"/>
    </location>
</feature>
<dbReference type="GO" id="GO:0003824">
    <property type="term" value="F:catalytic activity"/>
    <property type="evidence" value="ECO:0007669"/>
    <property type="project" value="InterPro"/>
</dbReference>
<protein>
    <recommendedName>
        <fullName evidence="3">NACHT domain-containing protein</fullName>
    </recommendedName>
</protein>
<feature type="non-terminal residue" evidence="4">
    <location>
        <position position="1"/>
    </location>
</feature>
<evidence type="ECO:0000256" key="1">
    <source>
        <dbReference type="ARBA" id="ARBA00022737"/>
    </source>
</evidence>
<evidence type="ECO:0000313" key="5">
    <source>
        <dbReference type="Proteomes" id="UP000223968"/>
    </source>
</evidence>
<gene>
    <name evidence="4" type="ORF">AJ79_10333</name>
</gene>
<evidence type="ECO:0000256" key="2">
    <source>
        <dbReference type="SAM" id="Phobius"/>
    </source>
</evidence>
<accession>A0A2B7WEP4</accession>
<keyword evidence="5" id="KW-1185">Reference proteome</keyword>
<dbReference type="InterPro" id="IPR027417">
    <property type="entry name" value="P-loop_NTPase"/>
</dbReference>
<evidence type="ECO:0000259" key="3">
    <source>
        <dbReference type="PROSITE" id="PS50837"/>
    </source>
</evidence>
<dbReference type="Proteomes" id="UP000223968">
    <property type="component" value="Unassembled WGS sequence"/>
</dbReference>
<sequence>SCDSCLADWEVRRGEREEQEPQTHYGIIASGNTVIKHGKTREQLGKDTGALCFEMEAAGLMQDFPCIVIRGICDYADSHKNKQWQGYAALAAASYTKELLIYLPRALAGELKGLSKRTDNIKQSINLQKLKIASGAAFDAYENQHDECLLGTRVELLHNIEEWTTSPHSKCIFWLNGKAGTGKSTISRTIASRLKKKGSLGASFFFKRGEEDQGNAKRLFSTLVQQLVINLPQLIHSIQKAIEDDPYISEKALGEQFDKLLFQPLLGVDLDRTVTMVIVIDALDECQSEKDKDDMNTILRLLPRVQMSKCVQLRFFLTSRPELPIRLGFKEIMDNHQNLDLHDIPGSEIARDISLFLKHNISRIREVHKLSTDWPGGEVVRVLIARTVPLFISAATLCRFIGDQNWDPEDRLKAILADRSTFVSKMGSTYLPVLNQLLIGQDQWETRQLVQEFKKIVGVIIILATPLSVHALSQLLSTKTNDINKRLDRLHSVLNIPANIYTPVRLLHLSFRDFLVDTKTRETKESEQFWIDEKAMHQYLANQCLEIMCRSLKKNICNLPGDGAQRSEIDIHSIDNHLPPELRYACRYWAQHLQQCQDPVTELAKAFSFLEAHFLHWLEAMSVLGIISEVVGIINILQSIMETNSRYCTPSALFFRTYVFSKELNN</sequence>
<dbReference type="InterPro" id="IPR056884">
    <property type="entry name" value="NPHP3-like_N"/>
</dbReference>
<keyword evidence="2" id="KW-0812">Transmembrane</keyword>
<dbReference type="SUPFAM" id="SSF52540">
    <property type="entry name" value="P-loop containing nucleoside triphosphate hydrolases"/>
    <property type="match status" value="1"/>
</dbReference>
<dbReference type="SUPFAM" id="SSF53167">
    <property type="entry name" value="Purine and uridine phosphorylases"/>
    <property type="match status" value="1"/>
</dbReference>
<dbReference type="PROSITE" id="PS50837">
    <property type="entry name" value="NACHT"/>
    <property type="match status" value="1"/>
</dbReference>
<keyword evidence="2" id="KW-1133">Transmembrane helix</keyword>
<dbReference type="STRING" id="1447875.A0A2B7WEP4"/>
<dbReference type="OrthoDB" id="4185255at2759"/>
<comment type="caution">
    <text evidence="4">The sequence shown here is derived from an EMBL/GenBank/DDBJ whole genome shotgun (WGS) entry which is preliminary data.</text>
</comment>
<name>A0A2B7WEP4_9EURO</name>
<dbReference type="InterPro" id="IPR035994">
    <property type="entry name" value="Nucleoside_phosphorylase_sf"/>
</dbReference>
<dbReference type="Pfam" id="PF24883">
    <property type="entry name" value="NPHP3_N"/>
    <property type="match status" value="1"/>
</dbReference>
<dbReference type="Gene3D" id="3.40.50.300">
    <property type="entry name" value="P-loop containing nucleotide triphosphate hydrolases"/>
    <property type="match status" value="1"/>
</dbReference>
<dbReference type="Gene3D" id="3.40.50.1580">
    <property type="entry name" value="Nucleoside phosphorylase domain"/>
    <property type="match status" value="1"/>
</dbReference>
<evidence type="ECO:0000313" key="4">
    <source>
        <dbReference type="EMBL" id="PGG94981.1"/>
    </source>
</evidence>
<dbReference type="GO" id="GO:0009116">
    <property type="term" value="P:nucleoside metabolic process"/>
    <property type="evidence" value="ECO:0007669"/>
    <property type="project" value="InterPro"/>
</dbReference>